<keyword evidence="1" id="KW-1133">Transmembrane helix</keyword>
<sequence length="208" mass="23158">MSEPTSTDLALRERRAATHLVLGRQLWLFVAALVIYVVSLFLPQAGEVRGFEVLLQLEPAQEAGIKITEYVYALLIFLGVGVLTPLLLITRRSAVAAMAWMLTTVGLAYSIFAIWLRQTRSSADDGVEMNIGFWLSVLAVTLAFFGFAFVVMRRSPEQAEIAQARAESDNLDEVGRLQQNANVAVESNPLLIDDRRARATERHRPKQD</sequence>
<keyword evidence="1" id="KW-0472">Membrane</keyword>
<organism evidence="2 3">
    <name type="scientific">Corynebacterium comes</name>
    <dbReference type="NCBI Taxonomy" id="2675218"/>
    <lineage>
        <taxon>Bacteria</taxon>
        <taxon>Bacillati</taxon>
        <taxon>Actinomycetota</taxon>
        <taxon>Actinomycetes</taxon>
        <taxon>Mycobacteriales</taxon>
        <taxon>Corynebacteriaceae</taxon>
        <taxon>Corynebacterium</taxon>
    </lineage>
</organism>
<proteinExistence type="predicted"/>
<dbReference type="Proteomes" id="UP000425178">
    <property type="component" value="Chromosome"/>
</dbReference>
<evidence type="ECO:0000256" key="1">
    <source>
        <dbReference type="SAM" id="Phobius"/>
    </source>
</evidence>
<keyword evidence="3" id="KW-1185">Reference proteome</keyword>
<protein>
    <submittedName>
        <fullName evidence="2">Uncharacterized protein</fullName>
    </submittedName>
</protein>
<feature type="transmembrane region" description="Helical" evidence="1">
    <location>
        <begin position="131"/>
        <end position="151"/>
    </location>
</feature>
<dbReference type="AlphaFoldDB" id="A0A6B8WDK9"/>
<feature type="transmembrane region" description="Helical" evidence="1">
    <location>
        <begin position="95"/>
        <end position="116"/>
    </location>
</feature>
<name>A0A6B8WDK9_9CORY</name>
<keyword evidence="1" id="KW-0812">Transmembrane</keyword>
<dbReference type="RefSeq" id="WP_156228341.1">
    <property type="nucleotide sequence ID" value="NZ_CP046453.1"/>
</dbReference>
<feature type="transmembrane region" description="Helical" evidence="1">
    <location>
        <begin position="70"/>
        <end position="88"/>
    </location>
</feature>
<evidence type="ECO:0000313" key="3">
    <source>
        <dbReference type="Proteomes" id="UP000425178"/>
    </source>
</evidence>
<dbReference type="KEGG" id="ccoe:CETAM_07870"/>
<reference evidence="2 3" key="1">
    <citation type="journal article" date="2021" name="Int. J. Syst. Evol. Microbiol.">
        <title>Classification of three corynebacterial strains isolated from a small paddock in North Rhine-Westphalia: proposal of &lt;i&gt;Corynebacterium kalinowskii&lt;/i&gt; sp. nov., &lt;i&gt;Corynebacterium comes&lt;/i&gt; sp. nov. and &lt;i&gt;Corynebacterium occultum&lt;/i&gt; sp. nov.</title>
        <authorList>
            <person name="Schaffert L."/>
            <person name="Ruwe M."/>
            <person name="Milse J."/>
            <person name="Hanuschka K."/>
            <person name="Ortseifen V."/>
            <person name="Droste J."/>
            <person name="Brandt D."/>
            <person name="Schl L."/>
            <person name="Kutter Y."/>
            <person name="Vinke S."/>
            <person name="Vieh P."/>
            <person name="Jacob L."/>
            <person name="L N.C."/>
            <person name="Schulte-Berndt E."/>
            <person name="Hain C."/>
            <person name="Linder M."/>
            <person name="Schmidt P."/>
            <person name="Wollenschl L."/>
            <person name="Luttermann T."/>
            <person name="Thieme E."/>
            <person name="Hassa J."/>
            <person name="Haak M."/>
            <person name="Wittchen M."/>
            <person name="Mentz A."/>
            <person name="Persicke M."/>
            <person name="Busche T."/>
            <person name="R C."/>
        </authorList>
    </citation>
    <scope>NUCLEOTIDE SEQUENCE [LARGE SCALE GENOMIC DNA]</scope>
    <source>
        <strain evidence="2 3">2019</strain>
    </source>
</reference>
<evidence type="ECO:0000313" key="2">
    <source>
        <dbReference type="EMBL" id="QGU04828.1"/>
    </source>
</evidence>
<feature type="transmembrane region" description="Helical" evidence="1">
    <location>
        <begin position="21"/>
        <end position="42"/>
    </location>
</feature>
<accession>A0A6B8WDK9</accession>
<dbReference type="EMBL" id="CP046453">
    <property type="protein sequence ID" value="QGU04828.1"/>
    <property type="molecule type" value="Genomic_DNA"/>
</dbReference>
<gene>
    <name evidence="2" type="ORF">CETAM_07870</name>
</gene>